<sequence length="200" mass="22374">MVIVHPIWSITAGRSQAKIGLTPCPGTKDADVIESLVEFRRWGASAILSLLSKEEMEKLDTDAIESHVIKAGMAWFHLSLQDNYSQQELVENNVEERWQAISPFIHQQLDNNKSVIIHCQRGSSRTSLVAIRLQLERGVTFEKATEEVISVRPSALEPQAHLAYINYLHENLLLNISKGILQKATSDTSVSDKNTLTTLT</sequence>
<organism evidence="2 3">
    <name type="scientific">Photobacterium profundum 3TCK</name>
    <dbReference type="NCBI Taxonomy" id="314280"/>
    <lineage>
        <taxon>Bacteria</taxon>
        <taxon>Pseudomonadati</taxon>
        <taxon>Pseudomonadota</taxon>
        <taxon>Gammaproteobacteria</taxon>
        <taxon>Vibrionales</taxon>
        <taxon>Vibrionaceae</taxon>
        <taxon>Photobacterium</taxon>
    </lineage>
</organism>
<dbReference type="SUPFAM" id="SSF52799">
    <property type="entry name" value="(Phosphotyrosine protein) phosphatases II"/>
    <property type="match status" value="1"/>
</dbReference>
<dbReference type="OrthoDB" id="9806482at2"/>
<dbReference type="InterPro" id="IPR016130">
    <property type="entry name" value="Tyr_Pase_AS"/>
</dbReference>
<comment type="caution">
    <text evidence="2">The sequence shown here is derived from an EMBL/GenBank/DDBJ whole genome shotgun (WGS) entry which is preliminary data.</text>
</comment>
<proteinExistence type="predicted"/>
<reference evidence="2 3" key="1">
    <citation type="submission" date="2006-03" db="EMBL/GenBank/DDBJ databases">
        <authorList>
            <person name="Bartlett D.H."/>
            <person name="Valle G."/>
            <person name="Lauro F.M."/>
            <person name="Vezzi A."/>
            <person name="Simonato F."/>
            <person name="Eloe E."/>
            <person name="Vitulo N."/>
            <person name="Stratton T.K."/>
            <person name="D'angelo M."/>
            <person name="Ferriera S."/>
            <person name="Johnson J."/>
            <person name="Kravitz S."/>
            <person name="Beeson K."/>
            <person name="Sutton G."/>
            <person name="Rogers Y."/>
            <person name="Friedman R."/>
            <person name="Frazier M."/>
            <person name="Venter J.C."/>
        </authorList>
    </citation>
    <scope>NUCLEOTIDE SEQUENCE [LARGE SCALE GENOMIC DNA]</scope>
    <source>
        <strain evidence="2 3">3TCK</strain>
    </source>
</reference>
<dbReference type="InterPro" id="IPR000387">
    <property type="entry name" value="Tyr_Pase_dom"/>
</dbReference>
<protein>
    <submittedName>
        <fullName evidence="2">Phosphatase, putative</fullName>
    </submittedName>
</protein>
<feature type="domain" description="Tyrosine specific protein phosphatases" evidence="1">
    <location>
        <begin position="95"/>
        <end position="163"/>
    </location>
</feature>
<dbReference type="HOGENOM" id="CLU_047330_5_0_6"/>
<evidence type="ECO:0000313" key="2">
    <source>
        <dbReference type="EMBL" id="EAS42808.1"/>
    </source>
</evidence>
<dbReference type="AlphaFoldDB" id="Q1Z2V9"/>
<evidence type="ECO:0000313" key="3">
    <source>
        <dbReference type="Proteomes" id="UP000003789"/>
    </source>
</evidence>
<gene>
    <name evidence="2" type="ORF">P3TCK_08146</name>
</gene>
<dbReference type="PROSITE" id="PS50056">
    <property type="entry name" value="TYR_PHOSPHATASE_2"/>
    <property type="match status" value="1"/>
</dbReference>
<dbReference type="PROSITE" id="PS00383">
    <property type="entry name" value="TYR_PHOSPHATASE_1"/>
    <property type="match status" value="1"/>
</dbReference>
<dbReference type="EMBL" id="AAPH01000016">
    <property type="protein sequence ID" value="EAS42808.1"/>
    <property type="molecule type" value="Genomic_DNA"/>
</dbReference>
<evidence type="ECO:0000259" key="1">
    <source>
        <dbReference type="PROSITE" id="PS50056"/>
    </source>
</evidence>
<dbReference type="InterPro" id="IPR029021">
    <property type="entry name" value="Prot-tyrosine_phosphatase-like"/>
</dbReference>
<name>Q1Z2V9_9GAMM</name>
<accession>Q1Z2V9</accession>
<dbReference type="RefSeq" id="WP_006229645.1">
    <property type="nucleotide sequence ID" value="NZ_CH724134.1"/>
</dbReference>
<dbReference type="Gene3D" id="3.90.190.10">
    <property type="entry name" value="Protein tyrosine phosphatase superfamily"/>
    <property type="match status" value="1"/>
</dbReference>
<dbReference type="Proteomes" id="UP000003789">
    <property type="component" value="Unassembled WGS sequence"/>
</dbReference>